<dbReference type="Pfam" id="PF18546">
    <property type="entry name" value="MetOD1"/>
    <property type="match status" value="1"/>
</dbReference>
<evidence type="ECO:0000313" key="2">
    <source>
        <dbReference type="EMBL" id="PRO67679.1"/>
    </source>
</evidence>
<evidence type="ECO:0000259" key="1">
    <source>
        <dbReference type="Pfam" id="PF18546"/>
    </source>
</evidence>
<evidence type="ECO:0000313" key="3">
    <source>
        <dbReference type="Proteomes" id="UP000239539"/>
    </source>
</evidence>
<dbReference type="RefSeq" id="WP_105932688.1">
    <property type="nucleotide sequence ID" value="NZ_PVNO01000031.1"/>
</dbReference>
<accession>A0ABX5CJD9</accession>
<reference evidence="3" key="1">
    <citation type="journal article" date="2020" name="Int. J. Syst. Evol. Microbiol.">
        <title>Alteromonas alba sp. nov., a marine bacterium isolated from the seawater of the West Pacific Ocean.</title>
        <authorList>
            <person name="Sun C."/>
            <person name="Wu Y.-H."/>
            <person name="Xamxidin M."/>
            <person name="Cheng H."/>
            <person name="Xu X.-W."/>
        </authorList>
    </citation>
    <scope>NUCLEOTIDE SEQUENCE [LARGE SCALE GENOMIC DNA]</scope>
    <source>
        <strain evidence="3">9a2</strain>
    </source>
</reference>
<dbReference type="Proteomes" id="UP000239539">
    <property type="component" value="Unassembled WGS sequence"/>
</dbReference>
<proteinExistence type="predicted"/>
<organism evidence="2 3">
    <name type="scientific">Alteromonas gracilis</name>
    <dbReference type="NCBI Taxonomy" id="1479524"/>
    <lineage>
        <taxon>Bacteria</taxon>
        <taxon>Pseudomonadati</taxon>
        <taxon>Pseudomonadota</taxon>
        <taxon>Gammaproteobacteria</taxon>
        <taxon>Alteromonadales</taxon>
        <taxon>Alteromonadaceae</taxon>
        <taxon>Alteromonas/Salinimonas group</taxon>
        <taxon>Alteromonas</taxon>
    </lineage>
</organism>
<dbReference type="EMBL" id="PVNO01000031">
    <property type="protein sequence ID" value="PRO67679.1"/>
    <property type="molecule type" value="Genomic_DNA"/>
</dbReference>
<sequence length="175" mass="19410">MTELNVANRIACKNIDIDASSFHQTILLELEKLLEDVIGYEESKSFIGMVADKVGELLYNKYKVEINDEAMTLDTIAHVLVDLKRRIGGRFRVSEVSENAIVLLNTKCPFGVNVVGKRPLCSMTANVFGKIVSTEFSYAAVELKKTIANGDGHCHIVIHLEPKSDDMGGLNEYFS</sequence>
<keyword evidence="3" id="KW-1185">Reference proteome</keyword>
<feature type="domain" description="Metanogen output" evidence="1">
    <location>
        <begin position="26"/>
        <end position="158"/>
    </location>
</feature>
<gene>
    <name evidence="2" type="ORF">C6Y39_18585</name>
</gene>
<protein>
    <submittedName>
        <fullName evidence="2">Transcriptional regulator</fullName>
    </submittedName>
</protein>
<dbReference type="InterPro" id="IPR041359">
    <property type="entry name" value="MetOD1"/>
</dbReference>
<name>A0ABX5CJD9_9ALTE</name>
<comment type="caution">
    <text evidence="2">The sequence shown here is derived from an EMBL/GenBank/DDBJ whole genome shotgun (WGS) entry which is preliminary data.</text>
</comment>